<evidence type="ECO:0000256" key="1">
    <source>
        <dbReference type="SAM" id="MobiDB-lite"/>
    </source>
</evidence>
<reference evidence="2" key="1">
    <citation type="submission" date="2022-03" db="EMBL/GenBank/DDBJ databases">
        <authorList>
            <person name="Legras J.-L."/>
            <person name="Devillers H."/>
            <person name="Grondin C."/>
        </authorList>
    </citation>
    <scope>NUCLEOTIDE SEQUENCE</scope>
    <source>
        <strain evidence="2">CLIB 1423</strain>
    </source>
</reference>
<gene>
    <name evidence="2" type="ORF">CLIB1423_26S00386</name>
</gene>
<dbReference type="EMBL" id="CAKXYY010000026">
    <property type="protein sequence ID" value="CAH2355419.1"/>
    <property type="molecule type" value="Genomic_DNA"/>
</dbReference>
<feature type="region of interest" description="Disordered" evidence="1">
    <location>
        <begin position="378"/>
        <end position="399"/>
    </location>
</feature>
<feature type="compositionally biased region" description="Low complexity" evidence="1">
    <location>
        <begin position="315"/>
        <end position="328"/>
    </location>
</feature>
<feature type="region of interest" description="Disordered" evidence="1">
    <location>
        <begin position="292"/>
        <end position="328"/>
    </location>
</feature>
<dbReference type="OrthoDB" id="4096882at2759"/>
<feature type="compositionally biased region" description="Polar residues" evidence="1">
    <location>
        <begin position="294"/>
        <end position="310"/>
    </location>
</feature>
<organism evidence="2 3">
    <name type="scientific">[Candida] railenensis</name>
    <dbReference type="NCBI Taxonomy" id="45579"/>
    <lineage>
        <taxon>Eukaryota</taxon>
        <taxon>Fungi</taxon>
        <taxon>Dikarya</taxon>
        <taxon>Ascomycota</taxon>
        <taxon>Saccharomycotina</taxon>
        <taxon>Pichiomycetes</taxon>
        <taxon>Debaryomycetaceae</taxon>
        <taxon>Kurtzmaniella</taxon>
    </lineage>
</organism>
<dbReference type="AlphaFoldDB" id="A0A9P0QW49"/>
<accession>A0A9P0QW49</accession>
<feature type="compositionally biased region" description="Polar residues" evidence="1">
    <location>
        <begin position="233"/>
        <end position="245"/>
    </location>
</feature>
<protein>
    <submittedName>
        <fullName evidence="2">Uncharacterized protein</fullName>
    </submittedName>
</protein>
<evidence type="ECO:0000313" key="3">
    <source>
        <dbReference type="Proteomes" id="UP000837801"/>
    </source>
</evidence>
<name>A0A9P0QW49_9ASCO</name>
<comment type="caution">
    <text evidence="2">The sequence shown here is derived from an EMBL/GenBank/DDBJ whole genome shotgun (WGS) entry which is preliminary data.</text>
</comment>
<evidence type="ECO:0000313" key="2">
    <source>
        <dbReference type="EMBL" id="CAH2355419.1"/>
    </source>
</evidence>
<keyword evidence="3" id="KW-1185">Reference proteome</keyword>
<dbReference type="Proteomes" id="UP000837801">
    <property type="component" value="Unassembled WGS sequence"/>
</dbReference>
<feature type="region of interest" description="Disordered" evidence="1">
    <location>
        <begin position="185"/>
        <end position="262"/>
    </location>
</feature>
<proteinExistence type="predicted"/>
<sequence length="399" mass="43140">MESLESDKSSSASPHIGGVVQPPSLFQIQAQTSQQNVVRPQVSNAALNSLRKRSVSMNSNSSLTPAHRMSIISLGSPRNSIVSVDDALRTTHTRNNSCTSLTSVSSPVASNLGNSGGTNLGGNLSHNLVAAKKSPHSNPITSLFHSGSSTDITVLLSDDDVSDHLSQPILHKRFKLKDDFQFKYDALEPSTPPQPAGKISSPLTESPLDAGSRIMHGTNLAPEERVPPRDLNPSPSSNADSSENNNLHKKSKVQQLLQLPKAPNMLLKKRNLFSKDLQYEISNRKSETVFVRSTAENNKSTLGGSKTTNPKNDETSATGAGAGASTSASASIKSVASRIIPNNENTMEQQNSLITKLNRKWNKSNSILDKFPGKKIELQRERKRSRAILESDSDDNYDL</sequence>
<feature type="region of interest" description="Disordered" evidence="1">
    <location>
        <begin position="1"/>
        <end position="20"/>
    </location>
</feature>